<feature type="compositionally biased region" description="Polar residues" evidence="10">
    <location>
        <begin position="634"/>
        <end position="653"/>
    </location>
</feature>
<dbReference type="InterPro" id="IPR008271">
    <property type="entry name" value="Ser/Thr_kinase_AS"/>
</dbReference>
<dbReference type="InterPro" id="IPR051180">
    <property type="entry name" value="IKK"/>
</dbReference>
<dbReference type="Pfam" id="PF00069">
    <property type="entry name" value="Pkinase"/>
    <property type="match status" value="1"/>
</dbReference>
<evidence type="ECO:0000313" key="13">
    <source>
        <dbReference type="RefSeq" id="XP_017892541.1"/>
    </source>
</evidence>
<organism evidence="12 13">
    <name type="scientific">Ceratina calcarata</name>
    <dbReference type="NCBI Taxonomy" id="156304"/>
    <lineage>
        <taxon>Eukaryota</taxon>
        <taxon>Metazoa</taxon>
        <taxon>Ecdysozoa</taxon>
        <taxon>Arthropoda</taxon>
        <taxon>Hexapoda</taxon>
        <taxon>Insecta</taxon>
        <taxon>Pterygota</taxon>
        <taxon>Neoptera</taxon>
        <taxon>Endopterygota</taxon>
        <taxon>Hymenoptera</taxon>
        <taxon>Apocrita</taxon>
        <taxon>Aculeata</taxon>
        <taxon>Apoidea</taxon>
        <taxon>Anthophila</taxon>
        <taxon>Apidae</taxon>
        <taxon>Ceratina</taxon>
        <taxon>Zadontomerus</taxon>
    </lineage>
</organism>
<keyword evidence="8" id="KW-0067">ATP-binding</keyword>
<evidence type="ECO:0000256" key="1">
    <source>
        <dbReference type="ARBA" id="ARBA00004496"/>
    </source>
</evidence>
<gene>
    <name evidence="13 14" type="primary">LOC108632449</name>
</gene>
<evidence type="ECO:0000313" key="14">
    <source>
        <dbReference type="RefSeq" id="XP_017892542.1"/>
    </source>
</evidence>
<protein>
    <recommendedName>
        <fullName evidence="2">IkappaB kinase</fullName>
        <ecNumber evidence="2">2.7.11.10</ecNumber>
    </recommendedName>
</protein>
<evidence type="ECO:0000256" key="7">
    <source>
        <dbReference type="ARBA" id="ARBA00022777"/>
    </source>
</evidence>
<dbReference type="PANTHER" id="PTHR22969">
    <property type="entry name" value="IKB KINASE"/>
    <property type="match status" value="1"/>
</dbReference>
<sequence length="699" mass="80788">MTATPKRIQGWVLEKVLGTGGFGSVELWAETSTGAKLAIKICKKDIALLSDAQKERWFKEVQIMKRLNHPNIIKVLELPFAHPDDKIDLPVLCMQFCRQGDLRKVLNNPKNCCGMKERNLMKAMKHISSAVEYLHSYNITHRDLKPENIVLQDERGTISYKLIDLGYAKELGEDSTSGSLVGTLNYVAPELLWQEKYNCSVDYWSLGILFYELVTGIRPFLPGMQHTMTWMQLIRNKGYDDICAFKSEGKVVFGQDISSPTNLSKNLQSKLVDWFKLVLQWHPKRRGKRLTENGLSEVLVFKLLDKILSKEMIYVFSVSEYKVDTYEVDENTTITRLQNMIAEINEFLPVPLQTLTDYHGDVLVENKTPLLSQIKKPILFVFRNETPLTESIPDLDIPVEIRKMIDLSRRKLDIEILQDYYRVTLFFMKQQIYLFKLYMYALTIKADLVIARLKAFYESITKSLTSINSLCNELSKIRVTWEKEESLDDYDKKLKKLVTAANKIKSQFNPSKQENELRTAGETLASIRQNMSDVYDEAAQLYTLCKNERLHFRGAEPIEMVKLVFEFMQAHPIQSHNANVFNIVKQISKLEKDLATYERIFNSVVVITEVYQNKLQDIISTAISDKIDSKKRSNSCVSTQIGDENPDTSNEQKASIEKKQVIDKENDVIYENLIIRYTLDNLMKEMKRYIDAFSLQPQV</sequence>
<dbReference type="Proteomes" id="UP000694925">
    <property type="component" value="Unplaced"/>
</dbReference>
<keyword evidence="5" id="KW-0808">Transferase</keyword>
<dbReference type="PROSITE" id="PS00108">
    <property type="entry name" value="PROTEIN_KINASE_ST"/>
    <property type="match status" value="1"/>
</dbReference>
<dbReference type="GO" id="GO:0008385">
    <property type="term" value="C:IkappaB kinase complex"/>
    <property type="evidence" value="ECO:0007669"/>
    <property type="project" value="TreeGrafter"/>
</dbReference>
<dbReference type="RefSeq" id="XP_017892541.1">
    <property type="nucleotide sequence ID" value="XM_018037052.2"/>
</dbReference>
<comment type="subcellular location">
    <subcellularLocation>
        <location evidence="1">Cytoplasm</location>
    </subcellularLocation>
</comment>
<dbReference type="GO" id="GO:0033209">
    <property type="term" value="P:tumor necrosis factor-mediated signaling pathway"/>
    <property type="evidence" value="ECO:0007669"/>
    <property type="project" value="TreeGrafter"/>
</dbReference>
<evidence type="ECO:0000256" key="3">
    <source>
        <dbReference type="ARBA" id="ARBA00022490"/>
    </source>
</evidence>
<feature type="region of interest" description="Disordered" evidence="10">
    <location>
        <begin position="634"/>
        <end position="656"/>
    </location>
</feature>
<evidence type="ECO:0000256" key="8">
    <source>
        <dbReference type="ARBA" id="ARBA00022840"/>
    </source>
</evidence>
<proteinExistence type="predicted"/>
<keyword evidence="12" id="KW-1185">Reference proteome</keyword>
<evidence type="ECO:0000256" key="10">
    <source>
        <dbReference type="SAM" id="MobiDB-lite"/>
    </source>
</evidence>
<dbReference type="GO" id="GO:0045944">
    <property type="term" value="P:positive regulation of transcription by RNA polymerase II"/>
    <property type="evidence" value="ECO:0007669"/>
    <property type="project" value="TreeGrafter"/>
</dbReference>
<dbReference type="PROSITE" id="PS50011">
    <property type="entry name" value="PROTEIN_KINASE_DOM"/>
    <property type="match status" value="1"/>
</dbReference>
<dbReference type="InterPro" id="IPR000719">
    <property type="entry name" value="Prot_kinase_dom"/>
</dbReference>
<keyword evidence="3" id="KW-0963">Cytoplasm</keyword>
<feature type="domain" description="Protein kinase" evidence="11">
    <location>
        <begin position="11"/>
        <end position="299"/>
    </location>
</feature>
<evidence type="ECO:0000313" key="12">
    <source>
        <dbReference type="Proteomes" id="UP000694925"/>
    </source>
</evidence>
<dbReference type="RefSeq" id="XP_017892542.1">
    <property type="nucleotide sequence ID" value="XM_018037053.2"/>
</dbReference>
<dbReference type="SMART" id="SM00220">
    <property type="entry name" value="S_TKc"/>
    <property type="match status" value="1"/>
</dbReference>
<dbReference type="EC" id="2.7.11.10" evidence="2"/>
<dbReference type="CTD" id="44432"/>
<dbReference type="AlphaFoldDB" id="A0AAJ7JGW0"/>
<dbReference type="KEGG" id="ccal:108632449"/>
<evidence type="ECO:0000256" key="9">
    <source>
        <dbReference type="ARBA" id="ARBA00048789"/>
    </source>
</evidence>
<evidence type="ECO:0000256" key="2">
    <source>
        <dbReference type="ARBA" id="ARBA00012442"/>
    </source>
</evidence>
<accession>A0AAJ7JGW0</accession>
<keyword evidence="4" id="KW-0723">Serine/threonine-protein kinase</keyword>
<evidence type="ECO:0000256" key="6">
    <source>
        <dbReference type="ARBA" id="ARBA00022741"/>
    </source>
</evidence>
<reference evidence="13 14" key="1">
    <citation type="submission" date="2025-04" db="UniProtKB">
        <authorList>
            <consortium name="RefSeq"/>
        </authorList>
    </citation>
    <scope>IDENTIFICATION</scope>
    <source>
        <tissue evidence="13 14">Whole body</tissue>
    </source>
</reference>
<keyword evidence="7" id="KW-0418">Kinase</keyword>
<dbReference type="GO" id="GO:0008384">
    <property type="term" value="F:IkappaB kinase activity"/>
    <property type="evidence" value="ECO:0007669"/>
    <property type="project" value="UniProtKB-EC"/>
</dbReference>
<keyword evidence="6" id="KW-0547">Nucleotide-binding</keyword>
<dbReference type="SUPFAM" id="SSF56112">
    <property type="entry name" value="Protein kinase-like (PK-like)"/>
    <property type="match status" value="1"/>
</dbReference>
<name>A0AAJ7JGW0_9HYME</name>
<evidence type="ECO:0000256" key="5">
    <source>
        <dbReference type="ARBA" id="ARBA00022679"/>
    </source>
</evidence>
<evidence type="ECO:0000256" key="4">
    <source>
        <dbReference type="ARBA" id="ARBA00022527"/>
    </source>
</evidence>
<evidence type="ECO:0000259" key="11">
    <source>
        <dbReference type="PROSITE" id="PS50011"/>
    </source>
</evidence>
<dbReference type="Gene3D" id="1.10.510.10">
    <property type="entry name" value="Transferase(Phosphotransferase) domain 1"/>
    <property type="match status" value="1"/>
</dbReference>
<comment type="catalytic activity">
    <reaction evidence="9">
        <text>L-seryl-[I-kappa-B protein] + ATP = O-phospho-L-seryl-[I-kappa-B protein] + ADP + H(+)</text>
        <dbReference type="Rhea" id="RHEA:19073"/>
        <dbReference type="Rhea" id="RHEA-COMP:13698"/>
        <dbReference type="Rhea" id="RHEA-COMP:13699"/>
        <dbReference type="ChEBI" id="CHEBI:15378"/>
        <dbReference type="ChEBI" id="CHEBI:29999"/>
        <dbReference type="ChEBI" id="CHEBI:30616"/>
        <dbReference type="ChEBI" id="CHEBI:83421"/>
        <dbReference type="ChEBI" id="CHEBI:456216"/>
        <dbReference type="EC" id="2.7.11.10"/>
    </reaction>
</comment>
<dbReference type="InterPro" id="IPR011009">
    <property type="entry name" value="Kinase-like_dom_sf"/>
</dbReference>
<dbReference type="GO" id="GO:0005524">
    <property type="term" value="F:ATP binding"/>
    <property type="evidence" value="ECO:0007669"/>
    <property type="project" value="UniProtKB-KW"/>
</dbReference>
<dbReference type="PANTHER" id="PTHR22969:SF17">
    <property type="entry name" value="INHIBITOR OF NUCLEAR FACTOR KAPPA-B KINASE SUBUNIT BETA"/>
    <property type="match status" value="1"/>
</dbReference>
<dbReference type="GeneID" id="108632449"/>